<dbReference type="InterPro" id="IPR001828">
    <property type="entry name" value="ANF_lig-bd_rcpt"/>
</dbReference>
<dbReference type="PRINTS" id="PR01177">
    <property type="entry name" value="GABAB1RECPTR"/>
</dbReference>
<keyword evidence="6" id="KW-0297">G-protein coupled receptor</keyword>
<dbReference type="Gene3D" id="3.40.50.2300">
    <property type="match status" value="1"/>
</dbReference>
<evidence type="ECO:0000256" key="2">
    <source>
        <dbReference type="ARBA" id="ARBA00022475"/>
    </source>
</evidence>
<dbReference type="OrthoDB" id="2150267at2759"/>
<dbReference type="EMBL" id="JAIZAY010000001">
    <property type="protein sequence ID" value="KAJ8048427.1"/>
    <property type="molecule type" value="Genomic_DNA"/>
</dbReference>
<evidence type="ECO:0000313" key="15">
    <source>
        <dbReference type="Proteomes" id="UP001152320"/>
    </source>
</evidence>
<dbReference type="AlphaFoldDB" id="A0A9Q1CN47"/>
<dbReference type="GO" id="GO:0007214">
    <property type="term" value="P:gamma-aminobutyric acid signaling pathway"/>
    <property type="evidence" value="ECO:0007669"/>
    <property type="project" value="TreeGrafter"/>
</dbReference>
<accession>A0A9Q1CN47</accession>
<keyword evidence="10" id="KW-0807">Transducer</keyword>
<comment type="caution">
    <text evidence="14">The sequence shown here is derived from an EMBL/GenBank/DDBJ whole genome shotgun (WGS) entry which is preliminary data.</text>
</comment>
<evidence type="ECO:0000256" key="3">
    <source>
        <dbReference type="ARBA" id="ARBA00022692"/>
    </source>
</evidence>
<keyword evidence="2" id="KW-1003">Cell membrane</keyword>
<keyword evidence="4 12" id="KW-0732">Signal</keyword>
<evidence type="ECO:0000259" key="13">
    <source>
        <dbReference type="Pfam" id="PF01094"/>
    </source>
</evidence>
<dbReference type="GO" id="GO:0038039">
    <property type="term" value="C:G protein-coupled receptor heterodimeric complex"/>
    <property type="evidence" value="ECO:0007669"/>
    <property type="project" value="TreeGrafter"/>
</dbReference>
<keyword evidence="9" id="KW-0325">Glycoprotein</keyword>
<dbReference type="InterPro" id="IPR002455">
    <property type="entry name" value="GPCR3_GABA-B"/>
</dbReference>
<evidence type="ECO:0000256" key="4">
    <source>
        <dbReference type="ARBA" id="ARBA00022729"/>
    </source>
</evidence>
<dbReference type="PANTHER" id="PTHR10519:SF74">
    <property type="entry name" value="GAMMA-AMINOBUTYRIC ACID TYPE B RECEPTOR SUBUNIT 2"/>
    <property type="match status" value="1"/>
</dbReference>
<keyword evidence="7" id="KW-0472">Membrane</keyword>
<name>A0A9Q1CN47_HOLLE</name>
<dbReference type="PRINTS" id="PR01176">
    <property type="entry name" value="GABABRECEPTR"/>
</dbReference>
<dbReference type="Proteomes" id="UP001152320">
    <property type="component" value="Chromosome 1"/>
</dbReference>
<gene>
    <name evidence="14" type="ORF">HOLleu_00742</name>
</gene>
<keyword evidence="8 14" id="KW-0675">Receptor</keyword>
<evidence type="ECO:0000256" key="5">
    <source>
        <dbReference type="ARBA" id="ARBA00022989"/>
    </source>
</evidence>
<feature type="signal peptide" evidence="12">
    <location>
        <begin position="1"/>
        <end position="20"/>
    </location>
</feature>
<dbReference type="CDD" id="cd06366">
    <property type="entry name" value="PBP1_GABAb_receptor"/>
    <property type="match status" value="1"/>
</dbReference>
<dbReference type="InterPro" id="IPR028082">
    <property type="entry name" value="Peripla_BP_I"/>
</dbReference>
<dbReference type="Pfam" id="PF01094">
    <property type="entry name" value="ANF_receptor"/>
    <property type="match status" value="1"/>
</dbReference>
<evidence type="ECO:0000256" key="8">
    <source>
        <dbReference type="ARBA" id="ARBA00023170"/>
    </source>
</evidence>
<evidence type="ECO:0000256" key="12">
    <source>
        <dbReference type="SAM" id="SignalP"/>
    </source>
</evidence>
<keyword evidence="15" id="KW-1185">Reference proteome</keyword>
<evidence type="ECO:0000256" key="11">
    <source>
        <dbReference type="ARBA" id="ARBA00073785"/>
    </source>
</evidence>
<evidence type="ECO:0000256" key="9">
    <source>
        <dbReference type="ARBA" id="ARBA00023180"/>
    </source>
</evidence>
<reference evidence="14" key="1">
    <citation type="submission" date="2021-10" db="EMBL/GenBank/DDBJ databases">
        <title>Tropical sea cucumber genome reveals ecological adaptation and Cuvierian tubules defense mechanism.</title>
        <authorList>
            <person name="Chen T."/>
        </authorList>
    </citation>
    <scope>NUCLEOTIDE SEQUENCE</scope>
    <source>
        <strain evidence="14">Nanhai2018</strain>
        <tissue evidence="14">Muscle</tissue>
    </source>
</reference>
<keyword evidence="5" id="KW-1133">Transmembrane helix</keyword>
<evidence type="ECO:0000256" key="10">
    <source>
        <dbReference type="ARBA" id="ARBA00023224"/>
    </source>
</evidence>
<dbReference type="SUPFAM" id="SSF53822">
    <property type="entry name" value="Periplasmic binding protein-like I"/>
    <property type="match status" value="1"/>
</dbReference>
<dbReference type="FunFam" id="3.40.50.2300:FF:000063">
    <property type="entry name" value="Gamma-aminobutyric acid type B receptor subunit"/>
    <property type="match status" value="1"/>
</dbReference>
<proteinExistence type="predicted"/>
<evidence type="ECO:0000256" key="1">
    <source>
        <dbReference type="ARBA" id="ARBA00004651"/>
    </source>
</evidence>
<protein>
    <recommendedName>
        <fullName evidence="11">Gamma-aminobutyric acid type B receptor subunit 2</fullName>
    </recommendedName>
</protein>
<dbReference type="GO" id="GO:0004965">
    <property type="term" value="F:G protein-coupled GABA receptor activity"/>
    <property type="evidence" value="ECO:0007669"/>
    <property type="project" value="InterPro"/>
</dbReference>
<evidence type="ECO:0000313" key="14">
    <source>
        <dbReference type="EMBL" id="KAJ8048427.1"/>
    </source>
</evidence>
<feature type="domain" description="Receptor ligand binding region" evidence="13">
    <location>
        <begin position="44"/>
        <end position="258"/>
    </location>
</feature>
<feature type="chain" id="PRO_5040475404" description="Gamma-aminobutyric acid type B receptor subunit 2" evidence="12">
    <location>
        <begin position="21"/>
        <end position="308"/>
    </location>
</feature>
<evidence type="ECO:0000256" key="7">
    <source>
        <dbReference type="ARBA" id="ARBA00023136"/>
    </source>
</evidence>
<evidence type="ECO:0000256" key="6">
    <source>
        <dbReference type="ARBA" id="ARBA00023040"/>
    </source>
</evidence>
<comment type="subcellular location">
    <subcellularLocation>
        <location evidence="1">Cell membrane</location>
        <topology evidence="1">Multi-pass membrane protein</topology>
    </subcellularLocation>
</comment>
<organism evidence="14 15">
    <name type="scientific">Holothuria leucospilota</name>
    <name type="common">Black long sea cucumber</name>
    <name type="synonym">Mertensiothuria leucospilota</name>
    <dbReference type="NCBI Taxonomy" id="206669"/>
    <lineage>
        <taxon>Eukaryota</taxon>
        <taxon>Metazoa</taxon>
        <taxon>Echinodermata</taxon>
        <taxon>Eleutherozoa</taxon>
        <taxon>Echinozoa</taxon>
        <taxon>Holothuroidea</taxon>
        <taxon>Aspidochirotacea</taxon>
        <taxon>Aspidochirotida</taxon>
        <taxon>Holothuriidae</taxon>
        <taxon>Holothuria</taxon>
    </lineage>
</organism>
<keyword evidence="3" id="KW-0812">Transmembrane</keyword>
<sequence length="308" mass="34854">MAMFLALVWMTLMWISPFKAEIIYITGLYPMKNNTSGHVEGDGVLPAVNLALYDINKEQQILPENVLVIRREDTQCKMSVGMKAFFESLGSGPPKFMIFGGACESVTTPIAASVHFWNIVQLSYADTTPRPRQKKGSEDIDLYPNYFCTVPSETDIGAARIKLFQRFNWTKAATIHQNLPRFSLAQATQVNLAVERGINITEKADFAYDPLEAVQKINSSRARIIMGFFDEDMARKVFCHVYEQKLYGPTYVWLLPGWYSPRWWQVPDNSTTCTPDQLYAALKGYIGTDILPLSTRSEKTISGWVSTM</sequence>
<dbReference type="PANTHER" id="PTHR10519">
    <property type="entry name" value="GABA-B RECEPTOR"/>
    <property type="match status" value="1"/>
</dbReference>